<comment type="caution">
    <text evidence="2">The sequence shown here is derived from an EMBL/GenBank/DDBJ whole genome shotgun (WGS) entry which is preliminary data.</text>
</comment>
<feature type="transmembrane region" description="Helical" evidence="1">
    <location>
        <begin position="20"/>
        <end position="41"/>
    </location>
</feature>
<dbReference type="RefSeq" id="WP_163060928.1">
    <property type="nucleotide sequence ID" value="NZ_JAAGLI010000843.1"/>
</dbReference>
<keyword evidence="1" id="KW-0812">Transmembrane</keyword>
<dbReference type="AlphaFoldDB" id="A0A6L9QN98"/>
<evidence type="ECO:0000256" key="1">
    <source>
        <dbReference type="SAM" id="Phobius"/>
    </source>
</evidence>
<organism evidence="2 3">
    <name type="scientific">Actinomadura bangladeshensis</name>
    <dbReference type="NCBI Taxonomy" id="453573"/>
    <lineage>
        <taxon>Bacteria</taxon>
        <taxon>Bacillati</taxon>
        <taxon>Actinomycetota</taxon>
        <taxon>Actinomycetes</taxon>
        <taxon>Streptosporangiales</taxon>
        <taxon>Thermomonosporaceae</taxon>
        <taxon>Actinomadura</taxon>
    </lineage>
</organism>
<sequence length="83" mass="9183">MTAPAAQAARTRPASPPKRWKMWVLTCVAIYPIITALGYLLQAGTPGLPVYAHFLILVPIAVALLLFLVMPALTRLFRPWLSR</sequence>
<evidence type="ECO:0000313" key="2">
    <source>
        <dbReference type="EMBL" id="NEA26885.1"/>
    </source>
</evidence>
<keyword evidence="1" id="KW-1133">Transmembrane helix</keyword>
<feature type="transmembrane region" description="Helical" evidence="1">
    <location>
        <begin position="53"/>
        <end position="73"/>
    </location>
</feature>
<reference evidence="2 3" key="1">
    <citation type="submission" date="2020-01" db="EMBL/GenBank/DDBJ databases">
        <title>Insect and environment-associated Actinomycetes.</title>
        <authorList>
            <person name="Currrie C."/>
            <person name="Chevrette M."/>
            <person name="Carlson C."/>
            <person name="Stubbendieck R."/>
            <person name="Wendt-Pienkowski E."/>
        </authorList>
    </citation>
    <scope>NUCLEOTIDE SEQUENCE [LARGE SCALE GENOMIC DNA]</scope>
    <source>
        <strain evidence="2 3">SID10258</strain>
    </source>
</reference>
<keyword evidence="1" id="KW-0472">Membrane</keyword>
<evidence type="ECO:0000313" key="3">
    <source>
        <dbReference type="Proteomes" id="UP000475532"/>
    </source>
</evidence>
<name>A0A6L9QN98_9ACTN</name>
<gene>
    <name evidence="2" type="ORF">G3I70_30935</name>
</gene>
<proteinExistence type="predicted"/>
<accession>A0A6L9QN98</accession>
<protein>
    <submittedName>
        <fullName evidence="2">Uncharacterized protein</fullName>
    </submittedName>
</protein>
<dbReference type="Proteomes" id="UP000475532">
    <property type="component" value="Unassembled WGS sequence"/>
</dbReference>
<dbReference type="EMBL" id="JAAGLI010000843">
    <property type="protein sequence ID" value="NEA26885.1"/>
    <property type="molecule type" value="Genomic_DNA"/>
</dbReference>